<reference evidence="1" key="2">
    <citation type="submission" date="2024-10" db="UniProtKB">
        <authorList>
            <consortium name="EnsemblProtists"/>
        </authorList>
    </citation>
    <scope>IDENTIFICATION</scope>
</reference>
<dbReference type="Gene3D" id="3.90.550.10">
    <property type="entry name" value="Spore Coat Polysaccharide Biosynthesis Protein SpsA, Chain A"/>
    <property type="match status" value="1"/>
</dbReference>
<proteinExistence type="predicted"/>
<dbReference type="GeneID" id="17282815"/>
<dbReference type="Proteomes" id="UP000013827">
    <property type="component" value="Unassembled WGS sequence"/>
</dbReference>
<dbReference type="EnsemblProtists" id="EOD37545">
    <property type="protein sequence ID" value="EOD37545"/>
    <property type="gene ID" value="EMIHUDRAFT_225431"/>
</dbReference>
<dbReference type="AlphaFoldDB" id="A0A0D3KP60"/>
<sequence length="405" mass="45278">MLEQRCHRHADCGAQSYCHNSDDGRTFTCKRCAQWNSLRLSTSVTNMVPPACMALERERGIERGPCEELFASACLFKNESFQITRRGHEDKQERLLLGLLRSLRAVKTTLPVHTMIFDGTLQKPSLLRLRRLGTRVLPIALDAFRPPPWAMVKRRGTFAKLALLTLTQFEVVVWLDNDCRAVRNIDSLALAPTPAFVFASQDFGLNSGVMVIRPSLNDSAQVLQLLAQPAPPKQWRWTKGFDWPVYHAWREGGGGATDQELWTALFNAKAMADGSAVYELPTGFNFRWFWQMSHAERCKVSIERPMNLKSEDSGLRHRFSEAKVSLWMCESGRVGPEYQSSRRVVAASSAGHSGAASATWEHVHRHFAVAALFVARNAAYPSGGPKIDSHVDFDLTAAHGGITVK</sequence>
<organism evidence="1 2">
    <name type="scientific">Emiliania huxleyi (strain CCMP1516)</name>
    <dbReference type="NCBI Taxonomy" id="280463"/>
    <lineage>
        <taxon>Eukaryota</taxon>
        <taxon>Haptista</taxon>
        <taxon>Haptophyta</taxon>
        <taxon>Prymnesiophyceae</taxon>
        <taxon>Isochrysidales</taxon>
        <taxon>Noelaerhabdaceae</taxon>
        <taxon>Emiliania</taxon>
    </lineage>
</organism>
<evidence type="ECO:0000313" key="1">
    <source>
        <dbReference type="EnsemblProtists" id="EOD37545"/>
    </source>
</evidence>
<evidence type="ECO:0008006" key="3">
    <source>
        <dbReference type="Google" id="ProtNLM"/>
    </source>
</evidence>
<dbReference type="RefSeq" id="XP_005789974.1">
    <property type="nucleotide sequence ID" value="XM_005789917.1"/>
</dbReference>
<name>A0A0D3KP60_EMIH1</name>
<protein>
    <recommendedName>
        <fullName evidence="3">Nucleotide-diphospho-sugar transferase domain-containing protein</fullName>
    </recommendedName>
</protein>
<dbReference type="InterPro" id="IPR050587">
    <property type="entry name" value="GNT1/Glycosyltrans_8"/>
</dbReference>
<evidence type="ECO:0000313" key="2">
    <source>
        <dbReference type="Proteomes" id="UP000013827"/>
    </source>
</evidence>
<keyword evidence="2" id="KW-1185">Reference proteome</keyword>
<accession>A0A0D3KP60</accession>
<dbReference type="InterPro" id="IPR029044">
    <property type="entry name" value="Nucleotide-diphossugar_trans"/>
</dbReference>
<dbReference type="PANTHER" id="PTHR11183">
    <property type="entry name" value="GLYCOGENIN SUBFAMILY MEMBER"/>
    <property type="match status" value="1"/>
</dbReference>
<dbReference type="HOGENOM" id="CLU_680502_0_0_1"/>
<dbReference type="SUPFAM" id="SSF53448">
    <property type="entry name" value="Nucleotide-diphospho-sugar transferases"/>
    <property type="match status" value="1"/>
</dbReference>
<dbReference type="PaxDb" id="2903-EOD37545"/>
<dbReference type="KEGG" id="ehx:EMIHUDRAFT_225431"/>
<reference evidence="2" key="1">
    <citation type="journal article" date="2013" name="Nature">
        <title>Pan genome of the phytoplankton Emiliania underpins its global distribution.</title>
        <authorList>
            <person name="Read B.A."/>
            <person name="Kegel J."/>
            <person name="Klute M.J."/>
            <person name="Kuo A."/>
            <person name="Lefebvre S.C."/>
            <person name="Maumus F."/>
            <person name="Mayer C."/>
            <person name="Miller J."/>
            <person name="Monier A."/>
            <person name="Salamov A."/>
            <person name="Young J."/>
            <person name="Aguilar M."/>
            <person name="Claverie J.M."/>
            <person name="Frickenhaus S."/>
            <person name="Gonzalez K."/>
            <person name="Herman E.K."/>
            <person name="Lin Y.C."/>
            <person name="Napier J."/>
            <person name="Ogata H."/>
            <person name="Sarno A.F."/>
            <person name="Shmutz J."/>
            <person name="Schroeder D."/>
            <person name="de Vargas C."/>
            <person name="Verret F."/>
            <person name="von Dassow P."/>
            <person name="Valentin K."/>
            <person name="Van de Peer Y."/>
            <person name="Wheeler G."/>
            <person name="Dacks J.B."/>
            <person name="Delwiche C.F."/>
            <person name="Dyhrman S.T."/>
            <person name="Glockner G."/>
            <person name="John U."/>
            <person name="Richards T."/>
            <person name="Worden A.Z."/>
            <person name="Zhang X."/>
            <person name="Grigoriev I.V."/>
            <person name="Allen A.E."/>
            <person name="Bidle K."/>
            <person name="Borodovsky M."/>
            <person name="Bowler C."/>
            <person name="Brownlee C."/>
            <person name="Cock J.M."/>
            <person name="Elias M."/>
            <person name="Gladyshev V.N."/>
            <person name="Groth M."/>
            <person name="Guda C."/>
            <person name="Hadaegh A."/>
            <person name="Iglesias-Rodriguez M.D."/>
            <person name="Jenkins J."/>
            <person name="Jones B.M."/>
            <person name="Lawson T."/>
            <person name="Leese F."/>
            <person name="Lindquist E."/>
            <person name="Lobanov A."/>
            <person name="Lomsadze A."/>
            <person name="Malik S.B."/>
            <person name="Marsh M.E."/>
            <person name="Mackinder L."/>
            <person name="Mock T."/>
            <person name="Mueller-Roeber B."/>
            <person name="Pagarete A."/>
            <person name="Parker M."/>
            <person name="Probert I."/>
            <person name="Quesneville H."/>
            <person name="Raines C."/>
            <person name="Rensing S.A."/>
            <person name="Riano-Pachon D.M."/>
            <person name="Richier S."/>
            <person name="Rokitta S."/>
            <person name="Shiraiwa Y."/>
            <person name="Soanes D.M."/>
            <person name="van der Giezen M."/>
            <person name="Wahlund T.M."/>
            <person name="Williams B."/>
            <person name="Wilson W."/>
            <person name="Wolfe G."/>
            <person name="Wurch L.L."/>
        </authorList>
    </citation>
    <scope>NUCLEOTIDE SEQUENCE</scope>
</reference>